<dbReference type="EMBL" id="FBSY01000017">
    <property type="protein sequence ID" value="CUW17727.1"/>
    <property type="molecule type" value="Genomic_DNA"/>
</dbReference>
<dbReference type="GeneID" id="34300156"/>
<comment type="caution">
    <text evidence="2">The sequence shown here is derived from an EMBL/GenBank/DDBJ whole genome shotgun (WGS) entry which is preliminary data.</text>
</comment>
<reference evidence="1 3" key="1">
    <citation type="submission" date="2015-12" db="EMBL/GenBank/DDBJ databases">
        <authorList>
            <person name="Andreevskaya M."/>
        </authorList>
    </citation>
    <scope>NUCLEOTIDE SEQUENCE [LARGE SCALE GENOMIC DNA]</scope>
    <source>
        <strain evidence="1 3">C122c</strain>
    </source>
</reference>
<dbReference type="InterPro" id="IPR036388">
    <property type="entry name" value="WH-like_DNA-bd_sf"/>
</dbReference>
<protein>
    <submittedName>
        <fullName evidence="2">Rrf2 family transcriptional regulator</fullName>
    </submittedName>
</protein>
<dbReference type="PROSITE" id="PS51197">
    <property type="entry name" value="HTH_RRF2_2"/>
    <property type="match status" value="1"/>
</dbReference>
<dbReference type="AlphaFoldDB" id="A0A9Q3SYV8"/>
<evidence type="ECO:0000313" key="3">
    <source>
        <dbReference type="Proteomes" id="UP000199271"/>
    </source>
</evidence>
<accession>A0A9Q3SYV8</accession>
<dbReference type="OMA" id="IDWRQVH"/>
<dbReference type="Proteomes" id="UP000752647">
    <property type="component" value="Unassembled WGS sequence"/>
</dbReference>
<name>A0A9Q3SYV8_9LACO</name>
<sequence length="168" mass="19018">MKMSHAVEQSLVVLVMLALQKDDLPVKSYLLSDRLEVSESYLKKTMRKLVVAGIVQAIASKEGGFRLARPISKITLLDVYQAIEGIGSFIHSTQLADRIFLSQQSNKRIEDVQQALEVATNDVLTVFNEAEQDFKNRLQNYTIAKLLGHINVDGFDKIDWRQVHFTVN</sequence>
<dbReference type="PANTHER" id="PTHR33221:SF9">
    <property type="entry name" value="RRF2 FAMILY PROTEIN"/>
    <property type="match status" value="1"/>
</dbReference>
<keyword evidence="3" id="KW-1185">Reference proteome</keyword>
<evidence type="ECO:0000313" key="2">
    <source>
        <dbReference type="EMBL" id="MBZ5962616.1"/>
    </source>
</evidence>
<evidence type="ECO:0000313" key="1">
    <source>
        <dbReference type="EMBL" id="CUW17727.1"/>
    </source>
</evidence>
<proteinExistence type="predicted"/>
<dbReference type="InterPro" id="IPR000944">
    <property type="entry name" value="Tscrpt_reg_Rrf2"/>
</dbReference>
<evidence type="ECO:0000313" key="4">
    <source>
        <dbReference type="Proteomes" id="UP000752647"/>
    </source>
</evidence>
<dbReference type="NCBIfam" id="TIGR00738">
    <property type="entry name" value="rrf2_super"/>
    <property type="match status" value="1"/>
</dbReference>
<dbReference type="InterPro" id="IPR036390">
    <property type="entry name" value="WH_DNA-bd_sf"/>
</dbReference>
<dbReference type="Gene3D" id="1.10.10.10">
    <property type="entry name" value="Winged helix-like DNA-binding domain superfamily/Winged helix DNA-binding domain"/>
    <property type="match status" value="1"/>
</dbReference>
<dbReference type="PANTHER" id="PTHR33221">
    <property type="entry name" value="WINGED HELIX-TURN-HELIX TRANSCRIPTIONAL REGULATOR, RRF2 FAMILY"/>
    <property type="match status" value="1"/>
</dbReference>
<dbReference type="Pfam" id="PF02082">
    <property type="entry name" value="Rrf2"/>
    <property type="match status" value="1"/>
</dbReference>
<dbReference type="SUPFAM" id="SSF46785">
    <property type="entry name" value="Winged helix' DNA-binding domain"/>
    <property type="match status" value="1"/>
</dbReference>
<reference evidence="2" key="2">
    <citation type="submission" date="2021-05" db="EMBL/GenBank/DDBJ databases">
        <title>Pangenome of Leuconostoc gelidum warrants species status for Leuconostoc gelidum subsp. gasicomitatum.</title>
        <authorList>
            <person name="Johansson P."/>
            <person name="Sade E."/>
            <person name="Hultman J."/>
            <person name="Auvinen P."/>
            <person name="Bjorkroth J."/>
        </authorList>
    </citation>
    <scope>NUCLEOTIDE SEQUENCE</scope>
    <source>
        <strain evidence="2">A.21.4</strain>
    </source>
</reference>
<dbReference type="GO" id="GO:0003700">
    <property type="term" value="F:DNA-binding transcription factor activity"/>
    <property type="evidence" value="ECO:0007669"/>
    <property type="project" value="TreeGrafter"/>
</dbReference>
<dbReference type="RefSeq" id="WP_010387444.1">
    <property type="nucleotide sequence ID" value="NZ_BPKT01000002.1"/>
</dbReference>
<organism evidence="2 4">
    <name type="scientific">Leuconostoc gasicomitatum</name>
    <dbReference type="NCBI Taxonomy" id="115778"/>
    <lineage>
        <taxon>Bacteria</taxon>
        <taxon>Bacillati</taxon>
        <taxon>Bacillota</taxon>
        <taxon>Bacilli</taxon>
        <taxon>Lactobacillales</taxon>
        <taxon>Lactobacillaceae</taxon>
        <taxon>Leuconostoc</taxon>
        <taxon>Leuconostoc gelidum group</taxon>
    </lineage>
</organism>
<dbReference type="GO" id="GO:0005829">
    <property type="term" value="C:cytosol"/>
    <property type="evidence" value="ECO:0007669"/>
    <property type="project" value="TreeGrafter"/>
</dbReference>
<dbReference type="Proteomes" id="UP000199271">
    <property type="component" value="Unassembled WGS sequence"/>
</dbReference>
<dbReference type="EMBL" id="JAHBFI010000014">
    <property type="protein sequence ID" value="MBZ5962616.1"/>
    <property type="molecule type" value="Genomic_DNA"/>
</dbReference>
<gene>
    <name evidence="1" type="ORF">C122C_1666</name>
    <name evidence="2" type="ORF">KIJ12_05580</name>
</gene>